<dbReference type="Gene3D" id="1.10.533.10">
    <property type="entry name" value="Death Domain, Fas"/>
    <property type="match status" value="2"/>
</dbReference>
<dbReference type="GO" id="GO:0005737">
    <property type="term" value="C:cytoplasm"/>
    <property type="evidence" value="ECO:0007669"/>
    <property type="project" value="UniProtKB-SubCell"/>
</dbReference>
<keyword evidence="2" id="KW-0963">Cytoplasm</keyword>
<feature type="domain" description="DED" evidence="4">
    <location>
        <begin position="156"/>
        <end position="239"/>
    </location>
</feature>
<dbReference type="InterPro" id="IPR001875">
    <property type="entry name" value="DED_dom"/>
</dbReference>
<evidence type="ECO:0000259" key="5">
    <source>
        <dbReference type="PROSITE" id="PS50824"/>
    </source>
</evidence>
<dbReference type="Proteomes" id="UP000472263">
    <property type="component" value="Chromosome 2"/>
</dbReference>
<evidence type="ECO:0008006" key="8">
    <source>
        <dbReference type="Google" id="ProtNLM"/>
    </source>
</evidence>
<reference evidence="6" key="3">
    <citation type="submission" date="2025-09" db="UniProtKB">
        <authorList>
            <consortium name="Ensembl"/>
        </authorList>
    </citation>
    <scope>IDENTIFICATION</scope>
</reference>
<proteinExistence type="predicted"/>
<evidence type="ECO:0000313" key="6">
    <source>
        <dbReference type="Ensembl" id="ENSMMDP00005021955.1"/>
    </source>
</evidence>
<dbReference type="InParanoid" id="A0A667XWD8"/>
<accession>A0A667XWD8</accession>
<reference evidence="6" key="1">
    <citation type="submission" date="2019-06" db="EMBL/GenBank/DDBJ databases">
        <authorList>
            <consortium name="Wellcome Sanger Institute Data Sharing"/>
        </authorList>
    </citation>
    <scope>NUCLEOTIDE SEQUENCE [LARGE SCALE GENOMIC DNA]</scope>
</reference>
<dbReference type="PROSITE" id="PS50824">
    <property type="entry name" value="DAPIN"/>
    <property type="match status" value="2"/>
</dbReference>
<comment type="subcellular location">
    <subcellularLocation>
        <location evidence="1">Cytoplasm</location>
    </subcellularLocation>
</comment>
<dbReference type="PROSITE" id="PS50168">
    <property type="entry name" value="DED"/>
    <property type="match status" value="1"/>
</dbReference>
<dbReference type="InterPro" id="IPR050637">
    <property type="entry name" value="NLRP_innate_immun_reg"/>
</dbReference>
<dbReference type="AlphaFoldDB" id="A0A667XWD8"/>
<dbReference type="SMART" id="SM01289">
    <property type="entry name" value="PYRIN"/>
    <property type="match status" value="2"/>
</dbReference>
<sequence>MATLREQLLGVLEDLGEEDLKKFHWFLQDPEIMSPFKAIPKCNLGKADRLDTVDLMVQTYGKNTLEVTKKVLSKMNKNDLVQRLSGTSSGTEGENGGIGKKLADFGRKAQEKWRRASSWLHAITRIFIYSCQKIAWLLFEWRIVCIFFSQGPKMATLKEQLLGVLEDLGKEDLNKFKWFLKDAEIMSPSPAIPKSKLEKANRLVTVDLMVQIYGKNTVEVTKKVLSKMNKNDLVQRLKEKTERGEHSSQLTQFKNS</sequence>
<dbReference type="CDD" id="cd08321">
    <property type="entry name" value="Pyrin_ASC-like"/>
    <property type="match status" value="2"/>
</dbReference>
<dbReference type="SUPFAM" id="SSF47986">
    <property type="entry name" value="DEATH domain"/>
    <property type="match status" value="2"/>
</dbReference>
<feature type="domain" description="Pyrin" evidence="5">
    <location>
        <begin position="154"/>
        <end position="243"/>
    </location>
</feature>
<keyword evidence="3" id="KW-0677">Repeat</keyword>
<dbReference type="GO" id="GO:0042981">
    <property type="term" value="P:regulation of apoptotic process"/>
    <property type="evidence" value="ECO:0007669"/>
    <property type="project" value="InterPro"/>
</dbReference>
<keyword evidence="7" id="KW-1185">Reference proteome</keyword>
<reference evidence="6" key="2">
    <citation type="submission" date="2025-08" db="UniProtKB">
        <authorList>
            <consortium name="Ensembl"/>
        </authorList>
    </citation>
    <scope>IDENTIFICATION</scope>
</reference>
<dbReference type="InterPro" id="IPR004020">
    <property type="entry name" value="DAPIN"/>
</dbReference>
<protein>
    <recommendedName>
        <fullName evidence="8">Pyrin domain-containing protein</fullName>
    </recommendedName>
</protein>
<evidence type="ECO:0000313" key="7">
    <source>
        <dbReference type="Proteomes" id="UP000472263"/>
    </source>
</evidence>
<evidence type="ECO:0000256" key="1">
    <source>
        <dbReference type="ARBA" id="ARBA00004496"/>
    </source>
</evidence>
<evidence type="ECO:0000256" key="3">
    <source>
        <dbReference type="ARBA" id="ARBA00022737"/>
    </source>
</evidence>
<dbReference type="PANTHER" id="PTHR45690">
    <property type="entry name" value="NACHT, LRR AND PYD DOMAINS-CONTAINING PROTEIN 12"/>
    <property type="match status" value="1"/>
</dbReference>
<dbReference type="InterPro" id="IPR011029">
    <property type="entry name" value="DEATH-like_dom_sf"/>
</dbReference>
<dbReference type="Ensembl" id="ENSMMDT00005022443.1">
    <property type="protein sequence ID" value="ENSMMDP00005021955.1"/>
    <property type="gene ID" value="ENSMMDG00005010680.1"/>
</dbReference>
<dbReference type="PANTHER" id="PTHR45690:SF19">
    <property type="entry name" value="NACHT, LRR AND PYD DOMAINS-CONTAINING PROTEIN 3"/>
    <property type="match status" value="1"/>
</dbReference>
<dbReference type="GeneTree" id="ENSGT01090000260202"/>
<evidence type="ECO:0000259" key="4">
    <source>
        <dbReference type="PROSITE" id="PS50168"/>
    </source>
</evidence>
<name>A0A667XWD8_9TELE</name>
<feature type="domain" description="Pyrin" evidence="5">
    <location>
        <begin position="1"/>
        <end position="61"/>
    </location>
</feature>
<evidence type="ECO:0000256" key="2">
    <source>
        <dbReference type="ARBA" id="ARBA00022490"/>
    </source>
</evidence>
<dbReference type="Pfam" id="PF02758">
    <property type="entry name" value="PYRIN"/>
    <property type="match status" value="2"/>
</dbReference>
<organism evidence="6 7">
    <name type="scientific">Myripristis murdjan</name>
    <name type="common">pinecone soldierfish</name>
    <dbReference type="NCBI Taxonomy" id="586833"/>
    <lineage>
        <taxon>Eukaryota</taxon>
        <taxon>Metazoa</taxon>
        <taxon>Chordata</taxon>
        <taxon>Craniata</taxon>
        <taxon>Vertebrata</taxon>
        <taxon>Euteleostomi</taxon>
        <taxon>Actinopterygii</taxon>
        <taxon>Neopterygii</taxon>
        <taxon>Teleostei</taxon>
        <taxon>Neoteleostei</taxon>
        <taxon>Acanthomorphata</taxon>
        <taxon>Holocentriformes</taxon>
        <taxon>Holocentridae</taxon>
        <taxon>Myripristis</taxon>
    </lineage>
</organism>